<accession>A0A067N6T4</accession>
<sequence>MPPKAIPGTANTSSRARKRVDEGSVGGEDTPMSSGVPPGGTPNGAGAAAKRRGGPSDGVSGVGSGGGANGGGGANSNGGSGGGVGAAGVGTSASTGAGASSIPPVAKRRRGDEFAGGVNGGSNGVGSGQRRNGGGNANMSMNVDEESKVIMDFGKLPVSSLTSYLTGFDLVPPMHPSPLSYSNPPLPHYLVNPPTHAQVHVQHPPSPGPSSATPANRPRRDPKLTREREQRRRSSRLAEEELVRDRRPPIMWDLVETERAMATIAQRHFEKVSVREGDTITAFLYAVRTKERTLKILPQ</sequence>
<dbReference type="InterPro" id="IPR038291">
    <property type="entry name" value="SAP30_C_sf"/>
</dbReference>
<feature type="compositionally biased region" description="Gly residues" evidence="1">
    <location>
        <begin position="117"/>
        <end position="136"/>
    </location>
</feature>
<gene>
    <name evidence="3" type="ORF">BOTBODRAFT_377839</name>
</gene>
<dbReference type="EMBL" id="KL198018">
    <property type="protein sequence ID" value="KDQ19807.1"/>
    <property type="molecule type" value="Genomic_DNA"/>
</dbReference>
<name>A0A067N6T4_BOTB1</name>
<evidence type="ECO:0000313" key="4">
    <source>
        <dbReference type="Proteomes" id="UP000027195"/>
    </source>
</evidence>
<feature type="compositionally biased region" description="Low complexity" evidence="1">
    <location>
        <begin position="89"/>
        <end position="101"/>
    </location>
</feature>
<organism evidence="3 4">
    <name type="scientific">Botryobasidium botryosum (strain FD-172 SS1)</name>
    <dbReference type="NCBI Taxonomy" id="930990"/>
    <lineage>
        <taxon>Eukaryota</taxon>
        <taxon>Fungi</taxon>
        <taxon>Dikarya</taxon>
        <taxon>Basidiomycota</taxon>
        <taxon>Agaricomycotina</taxon>
        <taxon>Agaricomycetes</taxon>
        <taxon>Cantharellales</taxon>
        <taxon>Botryobasidiaceae</taxon>
        <taxon>Botryobasidium</taxon>
    </lineage>
</organism>
<feature type="region of interest" description="Disordered" evidence="1">
    <location>
        <begin position="1"/>
        <end position="140"/>
    </location>
</feature>
<dbReference type="AlphaFoldDB" id="A0A067N6T4"/>
<dbReference type="InParanoid" id="A0A067N6T4"/>
<keyword evidence="4" id="KW-1185">Reference proteome</keyword>
<feature type="region of interest" description="Disordered" evidence="1">
    <location>
        <begin position="189"/>
        <end position="241"/>
    </location>
</feature>
<dbReference type="HOGENOM" id="CLU_930634_0_0_1"/>
<feature type="compositionally biased region" description="Gly residues" evidence="1">
    <location>
        <begin position="60"/>
        <end position="88"/>
    </location>
</feature>
<evidence type="ECO:0000259" key="2">
    <source>
        <dbReference type="Pfam" id="PF13867"/>
    </source>
</evidence>
<feature type="compositionally biased region" description="Basic and acidic residues" evidence="1">
    <location>
        <begin position="218"/>
        <end position="241"/>
    </location>
</feature>
<evidence type="ECO:0000313" key="3">
    <source>
        <dbReference type="EMBL" id="KDQ19807.1"/>
    </source>
</evidence>
<dbReference type="Pfam" id="PF13867">
    <property type="entry name" value="SAP30_Sin3_bdg"/>
    <property type="match status" value="1"/>
</dbReference>
<dbReference type="Proteomes" id="UP000027195">
    <property type="component" value="Unassembled WGS sequence"/>
</dbReference>
<evidence type="ECO:0000256" key="1">
    <source>
        <dbReference type="SAM" id="MobiDB-lite"/>
    </source>
</evidence>
<protein>
    <recommendedName>
        <fullName evidence="2">Histone deacetylase complex subunit SAP30 Sin3 binding domain-containing protein</fullName>
    </recommendedName>
</protein>
<proteinExistence type="predicted"/>
<dbReference type="Gene3D" id="6.10.160.20">
    <property type="match status" value="1"/>
</dbReference>
<dbReference type="OrthoDB" id="3267414at2759"/>
<dbReference type="STRING" id="930990.A0A067N6T4"/>
<reference evidence="4" key="1">
    <citation type="journal article" date="2014" name="Proc. Natl. Acad. Sci. U.S.A.">
        <title>Extensive sampling of basidiomycete genomes demonstrates inadequacy of the white-rot/brown-rot paradigm for wood decay fungi.</title>
        <authorList>
            <person name="Riley R."/>
            <person name="Salamov A.A."/>
            <person name="Brown D.W."/>
            <person name="Nagy L.G."/>
            <person name="Floudas D."/>
            <person name="Held B.W."/>
            <person name="Levasseur A."/>
            <person name="Lombard V."/>
            <person name="Morin E."/>
            <person name="Otillar R."/>
            <person name="Lindquist E.A."/>
            <person name="Sun H."/>
            <person name="LaButti K.M."/>
            <person name="Schmutz J."/>
            <person name="Jabbour D."/>
            <person name="Luo H."/>
            <person name="Baker S.E."/>
            <person name="Pisabarro A.G."/>
            <person name="Walton J.D."/>
            <person name="Blanchette R.A."/>
            <person name="Henrissat B."/>
            <person name="Martin F."/>
            <person name="Cullen D."/>
            <person name="Hibbett D.S."/>
            <person name="Grigoriev I.V."/>
        </authorList>
    </citation>
    <scope>NUCLEOTIDE SEQUENCE [LARGE SCALE GENOMIC DNA]</scope>
    <source>
        <strain evidence="4">FD-172 SS1</strain>
    </source>
</reference>
<feature type="domain" description="Histone deacetylase complex subunit SAP30 Sin3 binding" evidence="2">
    <location>
        <begin position="258"/>
        <end position="288"/>
    </location>
</feature>
<dbReference type="InterPro" id="IPR025718">
    <property type="entry name" value="SAP30_Sin3-bd"/>
</dbReference>